<feature type="compositionally biased region" description="Low complexity" evidence="1">
    <location>
        <begin position="237"/>
        <end position="248"/>
    </location>
</feature>
<organism evidence="2 3">
    <name type="scientific">Limosilactobacillus fermentum 3872</name>
    <dbReference type="NCBI Taxonomy" id="1381124"/>
    <lineage>
        <taxon>Bacteria</taxon>
        <taxon>Bacillati</taxon>
        <taxon>Bacillota</taxon>
        <taxon>Bacilli</taxon>
        <taxon>Lactobacillales</taxon>
        <taxon>Lactobacillaceae</taxon>
        <taxon>Limosilactobacillus</taxon>
    </lineage>
</organism>
<feature type="region of interest" description="Disordered" evidence="1">
    <location>
        <begin position="221"/>
        <end position="262"/>
    </location>
</feature>
<evidence type="ECO:0000313" key="3">
    <source>
        <dbReference type="Proteomes" id="UP000016629"/>
    </source>
</evidence>
<feature type="compositionally biased region" description="Polar residues" evidence="1">
    <location>
        <begin position="225"/>
        <end position="236"/>
    </location>
</feature>
<reference evidence="2 3" key="1">
    <citation type="journal article" date="2013" name="Genome Announc.">
        <title>Draft Genome Sequence of Lactobacillus fermentum Strain 3872.</title>
        <authorList>
            <person name="Karlyshev A.V."/>
            <person name="Raju K."/>
            <person name="Abramov V.M."/>
        </authorList>
    </citation>
    <scope>NUCLEOTIDE SEQUENCE [LARGE SCALE GENOMIC DNA]</scope>
    <source>
        <strain evidence="2 3">3872</strain>
    </source>
</reference>
<proteinExistence type="predicted"/>
<feature type="region of interest" description="Disordered" evidence="1">
    <location>
        <begin position="134"/>
        <end position="155"/>
    </location>
</feature>
<evidence type="ECO:0000313" key="2">
    <source>
        <dbReference type="EMBL" id="AKM50882.1"/>
    </source>
</evidence>
<reference evidence="2 3" key="2">
    <citation type="journal article" name="FEMS Microbiol. Lett.">
        <title>Lactobacillus fermentum 3872 genome sequencing reveals plasmid and chromosomal genes potentially involved in a probiotic activity.</title>
        <authorList>
            <person name="Lehri B."/>
            <person name="Seddon A.M."/>
            <person name="Karlyshev A.V."/>
        </authorList>
    </citation>
    <scope>NUCLEOTIDE SEQUENCE [LARGE SCALE GENOMIC DNA]</scope>
    <source>
        <strain evidence="2 3">3872</strain>
    </source>
</reference>
<sequence length="291" mass="32344">MAQKLLVSGTLLFIMVGLLLGTMIVPRASRYADSKLNSDQAMGDNASAQVRMTSKAYNAEKDFMVVDFRVSDSNGSPISEKNIRFEVKTMGRQAVTYQAVPLVDNNFIVVLSGLKPGFQAVQLTVLNKQVDTSTLNADSTSASDSSEGTTSGGNSASFIINEKQSLINNKLTKKTQKQYVIYDLNGAIQKNEKKIKNLRANIKAYQAQAITDQSEMKQAKKDAQYTVNQDNASDKISSAQSDYQQQQDNIKEAQKSIQRKQKQIKLYQKEIRDVRSGKYKLPNSFQTGRLK</sequence>
<accession>A0A806TCT6</accession>
<dbReference type="EMBL" id="CP011536">
    <property type="protein sequence ID" value="AKM50882.1"/>
    <property type="molecule type" value="Genomic_DNA"/>
</dbReference>
<evidence type="ECO:0000256" key="1">
    <source>
        <dbReference type="SAM" id="MobiDB-lite"/>
    </source>
</evidence>
<dbReference type="Proteomes" id="UP000016629">
    <property type="component" value="Chromosome"/>
</dbReference>
<name>A0A806TCT6_LIMFE</name>
<dbReference type="AlphaFoldDB" id="A0A806TCT6"/>
<gene>
    <name evidence="2" type="ORF">N573_003735</name>
</gene>
<protein>
    <submittedName>
        <fullName evidence="2">Uncharacterized protein</fullName>
    </submittedName>
</protein>